<dbReference type="PANTHER" id="PTHR36503:SF2">
    <property type="entry name" value="BLR2408 PROTEIN"/>
    <property type="match status" value="1"/>
</dbReference>
<gene>
    <name evidence="1" type="ORF">BN997_03610</name>
</gene>
<sequence>MTAMIFVNFPVKNVANATDFYEKLGFTKNDDFSDTHASCMVWDENFYIMLLEHAFYQQFLQGKKIADTQKENAVLICFSLESAEAVKEFGRLAKVNGGDAYHVDMGMPEEQMYGLEVSDIDGNMLEPMWMKQ</sequence>
<dbReference type="InterPro" id="IPR029068">
    <property type="entry name" value="Glyas_Bleomycin-R_OHBP_Dase"/>
</dbReference>
<accession>A0A0A1MW68</accession>
<evidence type="ECO:0000313" key="2">
    <source>
        <dbReference type="Proteomes" id="UP000040453"/>
    </source>
</evidence>
<dbReference type="Proteomes" id="UP000040453">
    <property type="component" value="Unassembled WGS sequence"/>
</dbReference>
<dbReference type="STRING" id="545501.BN997_03610"/>
<dbReference type="PANTHER" id="PTHR36503">
    <property type="entry name" value="BLR2520 PROTEIN"/>
    <property type="match status" value="1"/>
</dbReference>
<name>A0A0A1MW68_9BACI</name>
<dbReference type="SUPFAM" id="SSF54593">
    <property type="entry name" value="Glyoxalase/Bleomycin resistance protein/Dihydroxybiphenyl dioxygenase"/>
    <property type="match status" value="1"/>
</dbReference>
<organism evidence="1 2">
    <name type="scientific">Oceanobacillus oncorhynchi</name>
    <dbReference type="NCBI Taxonomy" id="545501"/>
    <lineage>
        <taxon>Bacteria</taxon>
        <taxon>Bacillati</taxon>
        <taxon>Bacillota</taxon>
        <taxon>Bacilli</taxon>
        <taxon>Bacillales</taxon>
        <taxon>Bacillaceae</taxon>
        <taxon>Oceanobacillus</taxon>
    </lineage>
</organism>
<proteinExistence type="predicted"/>
<dbReference type="EMBL" id="CDGG01000001">
    <property type="protein sequence ID" value="CEI83692.1"/>
    <property type="molecule type" value="Genomic_DNA"/>
</dbReference>
<dbReference type="AlphaFoldDB" id="A0A0A1MW68"/>
<dbReference type="Gene3D" id="3.10.180.10">
    <property type="entry name" value="2,3-Dihydroxybiphenyl 1,2-Dioxygenase, domain 1"/>
    <property type="match status" value="1"/>
</dbReference>
<dbReference type="RefSeq" id="WP_042534060.1">
    <property type="nucleotide sequence ID" value="NZ_CDGG01000001.1"/>
</dbReference>
<dbReference type="OrthoDB" id="9798430at2"/>
<protein>
    <submittedName>
        <fullName evidence="1">Glyoxalase-like domain protein</fullName>
    </submittedName>
</protein>
<reference evidence="1 2" key="1">
    <citation type="submission" date="2014-11" db="EMBL/GenBank/DDBJ databases">
        <authorList>
            <person name="Urmite Genomes Urmite Genomes"/>
        </authorList>
    </citation>
    <scope>NUCLEOTIDE SEQUENCE [LARGE SCALE GENOMIC DNA]</scope>
    <source>
        <strain evidence="1 2">Oc5</strain>
    </source>
</reference>
<keyword evidence="2" id="KW-1185">Reference proteome</keyword>
<evidence type="ECO:0000313" key="1">
    <source>
        <dbReference type="EMBL" id="CEI83692.1"/>
    </source>
</evidence>